<feature type="transmembrane region" description="Helical" evidence="1">
    <location>
        <begin position="473"/>
        <end position="491"/>
    </location>
</feature>
<gene>
    <name evidence="2" type="ORF">GTW23_12890</name>
</gene>
<feature type="transmembrane region" description="Helical" evidence="1">
    <location>
        <begin position="173"/>
        <end position="195"/>
    </location>
</feature>
<feature type="transmembrane region" description="Helical" evidence="1">
    <location>
        <begin position="44"/>
        <end position="66"/>
    </location>
</feature>
<feature type="transmembrane region" description="Helical" evidence="1">
    <location>
        <begin position="226"/>
        <end position="243"/>
    </location>
</feature>
<comment type="caution">
    <text evidence="2">The sequence shown here is derived from an EMBL/GenBank/DDBJ whole genome shotgun (WGS) entry which is preliminary data.</text>
</comment>
<dbReference type="RefSeq" id="WP_252916064.1">
    <property type="nucleotide sequence ID" value="NZ_CP159480.1"/>
</dbReference>
<reference evidence="2 3" key="1">
    <citation type="submission" date="2020-01" db="EMBL/GenBank/DDBJ databases">
        <title>Genomes of bacteria type strains.</title>
        <authorList>
            <person name="Chen J."/>
            <person name="Zhu S."/>
            <person name="Yang J."/>
        </authorList>
    </citation>
    <scope>NUCLEOTIDE SEQUENCE [LARGE SCALE GENOMIC DNA]</scope>
    <source>
        <strain evidence="2 3">DSM 16655</strain>
    </source>
</reference>
<name>A0ABT1CT23_9HYPH</name>
<feature type="transmembrane region" description="Helical" evidence="1">
    <location>
        <begin position="17"/>
        <end position="37"/>
    </location>
</feature>
<feature type="transmembrane region" description="Helical" evidence="1">
    <location>
        <begin position="201"/>
        <end position="219"/>
    </location>
</feature>
<proteinExistence type="predicted"/>
<keyword evidence="1" id="KW-1133">Transmembrane helix</keyword>
<evidence type="ECO:0000256" key="1">
    <source>
        <dbReference type="SAM" id="Phobius"/>
    </source>
</evidence>
<keyword evidence="1" id="KW-0472">Membrane</keyword>
<protein>
    <submittedName>
        <fullName evidence="2">Uncharacterized protein</fullName>
    </submittedName>
</protein>
<evidence type="ECO:0000313" key="2">
    <source>
        <dbReference type="EMBL" id="MCO6409073.1"/>
    </source>
</evidence>
<keyword evidence="1" id="KW-0812">Transmembrane</keyword>
<accession>A0ABT1CT23</accession>
<feature type="transmembrane region" description="Helical" evidence="1">
    <location>
        <begin position="118"/>
        <end position="136"/>
    </location>
</feature>
<dbReference type="EMBL" id="JAAAML010000002">
    <property type="protein sequence ID" value="MCO6409073.1"/>
    <property type="molecule type" value="Genomic_DNA"/>
</dbReference>
<organism evidence="2 3">
    <name type="scientific">Hoeflea alexandrii</name>
    <dbReference type="NCBI Taxonomy" id="288436"/>
    <lineage>
        <taxon>Bacteria</taxon>
        <taxon>Pseudomonadati</taxon>
        <taxon>Pseudomonadota</taxon>
        <taxon>Alphaproteobacteria</taxon>
        <taxon>Hyphomicrobiales</taxon>
        <taxon>Rhizobiaceae</taxon>
        <taxon>Hoeflea</taxon>
    </lineage>
</organism>
<feature type="transmembrane region" description="Helical" evidence="1">
    <location>
        <begin position="366"/>
        <end position="383"/>
    </location>
</feature>
<keyword evidence="3" id="KW-1185">Reference proteome</keyword>
<feature type="transmembrane region" description="Helical" evidence="1">
    <location>
        <begin position="78"/>
        <end position="97"/>
    </location>
</feature>
<evidence type="ECO:0000313" key="3">
    <source>
        <dbReference type="Proteomes" id="UP001320715"/>
    </source>
</evidence>
<sequence>MPTIVHRFSLGIPEFDLFSSLSFACALVASLILLYIFLAKFNSILRVSFFTAALSNIFFQWPMFLISDILQESLENPYWHFFVVQISVVVLLSYGILTTSNFTRAFHPEKISFRRGHVFFSIFLGAVLVFLYLRKVPFDCTALYAVLFDPQVTLLAREVSIKFAGSFIATSSFGAFTNALAPVVIALSVAMIWHALRTRNILQLVLFPLIILAAVFVCMLSGAKGLLLPSIIVILVASILWNRNLIRKGIAAAASMLLLFGSLVVFEVVRDRGWNETGAYPFGQCTAQLGACEQGKELILSLYKRDASLGLYKDRVQALEKELRFACEKPKEGVPNQSPWSYDDLEIAPKTEMAVDEAARYYLEGVIYRALVIPTQVAAWHFLYVEEMGSPGFAAMPFARRLTGSSVNMPELVYQKYGSVFAHGDKTSTSTSPTSFLLAYPAYLGVVGLVLSLLAVIITDIIVSVLLLRVPNALYPIGVGLAAVISFNFILSDFVTVMLSHGGAVAIALMAFFAVTRDGHVLRNALDLLKITRKQQD</sequence>
<dbReference type="Proteomes" id="UP001320715">
    <property type="component" value="Unassembled WGS sequence"/>
</dbReference>
<feature type="transmembrane region" description="Helical" evidence="1">
    <location>
        <begin position="442"/>
        <end position="466"/>
    </location>
</feature>
<feature type="transmembrane region" description="Helical" evidence="1">
    <location>
        <begin position="497"/>
        <end position="515"/>
    </location>
</feature>